<dbReference type="InterPro" id="IPR000073">
    <property type="entry name" value="AB_hydrolase_1"/>
</dbReference>
<name>A0A8X7QW17_BRACI</name>
<dbReference type="SUPFAM" id="SSF53474">
    <property type="entry name" value="alpha/beta-Hydrolases"/>
    <property type="match status" value="1"/>
</dbReference>
<accession>A0A8X7QW17</accession>
<dbReference type="OrthoDB" id="6431331at2759"/>
<sequence>MTWQFQVGSLAKKHSDYIPDLFFFGGSYSDKSDRSPAFQAHCLSLRILGVDIFFLVGFSYGGMVAFKIVEEYPEMVRAMVVSGIYHIFGYLIESNLNQIGFESSEDLLLPTSVKGLKTPFALAVHKSMWFPNRLFKDYLKSIFFIQHQTYSFYSIFGVVLCHETSNLEHLQKKLYNSKYKVFCSPKRNFKTSNLKLHLFICILVLTIIHHI</sequence>
<keyword evidence="4" id="KW-1185">Reference proteome</keyword>
<keyword evidence="1" id="KW-0812">Transmembrane</keyword>
<gene>
    <name evidence="3" type="ORF">Bca52824_060378</name>
</gene>
<evidence type="ECO:0000313" key="3">
    <source>
        <dbReference type="EMBL" id="KAG2277823.1"/>
    </source>
</evidence>
<evidence type="ECO:0000256" key="1">
    <source>
        <dbReference type="SAM" id="Phobius"/>
    </source>
</evidence>
<keyword evidence="1" id="KW-1133">Transmembrane helix</keyword>
<evidence type="ECO:0000313" key="4">
    <source>
        <dbReference type="Proteomes" id="UP000886595"/>
    </source>
</evidence>
<protein>
    <recommendedName>
        <fullName evidence="2">AB hydrolase-1 domain-containing protein</fullName>
    </recommendedName>
</protein>
<dbReference type="PANTHER" id="PTHR43139">
    <property type="entry name" value="SI:DKEY-122A22.2"/>
    <property type="match status" value="1"/>
</dbReference>
<organism evidence="3 4">
    <name type="scientific">Brassica carinata</name>
    <name type="common">Ethiopian mustard</name>
    <name type="synonym">Abyssinian cabbage</name>
    <dbReference type="NCBI Taxonomy" id="52824"/>
    <lineage>
        <taxon>Eukaryota</taxon>
        <taxon>Viridiplantae</taxon>
        <taxon>Streptophyta</taxon>
        <taxon>Embryophyta</taxon>
        <taxon>Tracheophyta</taxon>
        <taxon>Spermatophyta</taxon>
        <taxon>Magnoliopsida</taxon>
        <taxon>eudicotyledons</taxon>
        <taxon>Gunneridae</taxon>
        <taxon>Pentapetalae</taxon>
        <taxon>rosids</taxon>
        <taxon>malvids</taxon>
        <taxon>Brassicales</taxon>
        <taxon>Brassicaceae</taxon>
        <taxon>Brassiceae</taxon>
        <taxon>Brassica</taxon>
    </lineage>
</organism>
<comment type="caution">
    <text evidence="3">The sequence shown here is derived from an EMBL/GenBank/DDBJ whole genome shotgun (WGS) entry which is preliminary data.</text>
</comment>
<feature type="transmembrane region" description="Helical" evidence="1">
    <location>
        <begin position="48"/>
        <end position="69"/>
    </location>
</feature>
<dbReference type="InterPro" id="IPR052370">
    <property type="entry name" value="Meta-cleavage_hydrolase"/>
</dbReference>
<reference evidence="3 4" key="1">
    <citation type="submission" date="2020-02" db="EMBL/GenBank/DDBJ databases">
        <authorList>
            <person name="Ma Q."/>
            <person name="Huang Y."/>
            <person name="Song X."/>
            <person name="Pei D."/>
        </authorList>
    </citation>
    <scope>NUCLEOTIDE SEQUENCE [LARGE SCALE GENOMIC DNA]</scope>
    <source>
        <strain evidence="3">Sxm20200214</strain>
        <tissue evidence="3">Leaf</tissue>
    </source>
</reference>
<dbReference type="Proteomes" id="UP000886595">
    <property type="component" value="Unassembled WGS sequence"/>
</dbReference>
<dbReference type="Gene3D" id="3.40.50.1820">
    <property type="entry name" value="alpha/beta hydrolase"/>
    <property type="match status" value="1"/>
</dbReference>
<dbReference type="Pfam" id="PF00561">
    <property type="entry name" value="Abhydrolase_1"/>
    <property type="match status" value="1"/>
</dbReference>
<dbReference type="InterPro" id="IPR029058">
    <property type="entry name" value="AB_hydrolase_fold"/>
</dbReference>
<feature type="domain" description="AB hydrolase-1" evidence="2">
    <location>
        <begin position="17"/>
        <end position="84"/>
    </location>
</feature>
<dbReference type="AlphaFoldDB" id="A0A8X7QW17"/>
<proteinExistence type="predicted"/>
<evidence type="ECO:0000259" key="2">
    <source>
        <dbReference type="Pfam" id="PF00561"/>
    </source>
</evidence>
<keyword evidence="1" id="KW-0472">Membrane</keyword>
<dbReference type="PANTHER" id="PTHR43139:SF53">
    <property type="entry name" value="ALPHA_BETA-HYDROLASES SUPERFAMILY PROTEIN"/>
    <property type="match status" value="1"/>
</dbReference>
<dbReference type="EMBL" id="JAAMPC010000012">
    <property type="protein sequence ID" value="KAG2277823.1"/>
    <property type="molecule type" value="Genomic_DNA"/>
</dbReference>